<dbReference type="Proteomes" id="UP000752012">
    <property type="component" value="Unassembled WGS sequence"/>
</dbReference>
<evidence type="ECO:0000259" key="2">
    <source>
        <dbReference type="Pfam" id="PF13556"/>
    </source>
</evidence>
<feature type="domain" description="PucR C-terminal helix-turn-helix" evidence="2">
    <location>
        <begin position="289"/>
        <end position="345"/>
    </location>
</feature>
<dbReference type="EMBL" id="JAATHJ010000012">
    <property type="protein sequence ID" value="NJP37817.1"/>
    <property type="molecule type" value="Genomic_DNA"/>
</dbReference>
<dbReference type="Gene3D" id="1.10.10.2840">
    <property type="entry name" value="PucR C-terminal helix-turn-helix domain"/>
    <property type="match status" value="1"/>
</dbReference>
<dbReference type="AlphaFoldDB" id="A0A969PYC1"/>
<sequence length="355" mass="39468">MSGLVISEDLAARIVAEASDVIEEEIIVIDKDGYITAATDAGRIGSRHLPGREVMTTGKPKTISEAEACEDASVKAGTVLPLAFRGSLIGVLGITGSREKTGTYGALLQKMTELLIEKLFSAEALRLRWYAGERLLHELLTVQEDSAEQKQLTARLGFNPDSTYSILVLELVQPEPDELPYPEQFTGFITKWRYDQYVCIWPGEKAVEHSAQFISYMVRQRAVVKRAGLSRPGSHFSNMLEEAEAASQHSDGGLVVYQSLSLELLLHELSDRTKQKLIDDTALRHEPVLLETLGVFLKLGYSLKRTAAELKVHVNTVQYRLAGLEERTGLSWKRGEDLSVLVIVVKLLDQPKMYQ</sequence>
<proteinExistence type="predicted"/>
<evidence type="ECO:0000313" key="3">
    <source>
        <dbReference type="EMBL" id="NJP37817.1"/>
    </source>
</evidence>
<accession>A0A969PYC1</accession>
<evidence type="ECO:0000313" key="4">
    <source>
        <dbReference type="Proteomes" id="UP000752012"/>
    </source>
</evidence>
<dbReference type="Pfam" id="PF05651">
    <property type="entry name" value="Diacid_rec"/>
    <property type="match status" value="1"/>
</dbReference>
<evidence type="ECO:0000259" key="1">
    <source>
        <dbReference type="Pfam" id="PF05651"/>
    </source>
</evidence>
<feature type="domain" description="Putative sugar diacid recognition" evidence="1">
    <location>
        <begin position="7"/>
        <end position="138"/>
    </location>
</feature>
<gene>
    <name evidence="3" type="ORF">HCN83_09490</name>
</gene>
<dbReference type="InterPro" id="IPR042070">
    <property type="entry name" value="PucR_C-HTH_sf"/>
</dbReference>
<dbReference type="RefSeq" id="WP_168006692.1">
    <property type="nucleotide sequence ID" value="NZ_JAATHJ010000012.1"/>
</dbReference>
<protein>
    <recommendedName>
        <fullName evidence="5">Carbohydrate diacid regulator</fullName>
    </recommendedName>
</protein>
<dbReference type="InterPro" id="IPR051448">
    <property type="entry name" value="CdaR-like_regulators"/>
</dbReference>
<dbReference type="PANTHER" id="PTHR33744">
    <property type="entry name" value="CARBOHYDRATE DIACID REGULATOR"/>
    <property type="match status" value="1"/>
</dbReference>
<dbReference type="PANTHER" id="PTHR33744:SF16">
    <property type="entry name" value="CARBOHYDRATE DIACID REGULATOR"/>
    <property type="match status" value="1"/>
</dbReference>
<reference evidence="3 4" key="1">
    <citation type="submission" date="2020-03" db="EMBL/GenBank/DDBJ databases">
        <title>Assessment of the enzymatic potential of alkaline-tolerant lipase obtained from Bacillus luteus H11 (technogenic soil) for the bioremediation of saline soils contaminated with petroleum substances.</title>
        <authorList>
            <person name="Kalwasinska A."/>
        </authorList>
    </citation>
    <scope>NUCLEOTIDE SEQUENCE [LARGE SCALE GENOMIC DNA]</scope>
    <source>
        <strain evidence="3 4">H11</strain>
    </source>
</reference>
<dbReference type="InterPro" id="IPR008599">
    <property type="entry name" value="Diacid_rec"/>
</dbReference>
<evidence type="ECO:0008006" key="5">
    <source>
        <dbReference type="Google" id="ProtNLM"/>
    </source>
</evidence>
<dbReference type="InterPro" id="IPR025736">
    <property type="entry name" value="PucR_C-HTH_dom"/>
</dbReference>
<organism evidence="3 4">
    <name type="scientific">Alkalicoccus luteus</name>
    <dbReference type="NCBI Taxonomy" id="1237094"/>
    <lineage>
        <taxon>Bacteria</taxon>
        <taxon>Bacillati</taxon>
        <taxon>Bacillota</taxon>
        <taxon>Bacilli</taxon>
        <taxon>Bacillales</taxon>
        <taxon>Bacillaceae</taxon>
        <taxon>Alkalicoccus</taxon>
    </lineage>
</organism>
<keyword evidence="4" id="KW-1185">Reference proteome</keyword>
<comment type="caution">
    <text evidence="3">The sequence shown here is derived from an EMBL/GenBank/DDBJ whole genome shotgun (WGS) entry which is preliminary data.</text>
</comment>
<name>A0A969PYC1_9BACI</name>
<dbReference type="Pfam" id="PF13556">
    <property type="entry name" value="HTH_30"/>
    <property type="match status" value="1"/>
</dbReference>